<protein>
    <submittedName>
        <fullName evidence="1">Uncharacterized protein</fullName>
    </submittedName>
</protein>
<dbReference type="EMBL" id="JABEZW010000008">
    <property type="protein sequence ID" value="MBA0772046.1"/>
    <property type="molecule type" value="Genomic_DNA"/>
</dbReference>
<reference evidence="1 2" key="1">
    <citation type="journal article" date="2019" name="Genome Biol. Evol.">
        <title>Insights into the evolution of the New World diploid cottons (Gossypium, subgenus Houzingenia) based on genome sequencing.</title>
        <authorList>
            <person name="Grover C.E."/>
            <person name="Arick M.A. 2nd"/>
            <person name="Thrash A."/>
            <person name="Conover J.L."/>
            <person name="Sanders W.S."/>
            <person name="Peterson D.G."/>
            <person name="Frelichowski J.E."/>
            <person name="Scheffler J.A."/>
            <person name="Scheffler B.E."/>
            <person name="Wendel J.F."/>
        </authorList>
    </citation>
    <scope>NUCLEOTIDE SEQUENCE [LARGE SCALE GENOMIC DNA]</scope>
    <source>
        <strain evidence="1">8</strain>
        <tissue evidence="1">Leaf</tissue>
    </source>
</reference>
<dbReference type="AlphaFoldDB" id="A0A7J9EG74"/>
<name>A0A7J9EG74_9ROSI</name>
<evidence type="ECO:0000313" key="2">
    <source>
        <dbReference type="Proteomes" id="UP000593568"/>
    </source>
</evidence>
<gene>
    <name evidence="1" type="ORF">Gotri_007485</name>
</gene>
<keyword evidence="2" id="KW-1185">Reference proteome</keyword>
<organism evidence="1 2">
    <name type="scientific">Gossypium trilobum</name>
    <dbReference type="NCBI Taxonomy" id="34281"/>
    <lineage>
        <taxon>Eukaryota</taxon>
        <taxon>Viridiplantae</taxon>
        <taxon>Streptophyta</taxon>
        <taxon>Embryophyta</taxon>
        <taxon>Tracheophyta</taxon>
        <taxon>Spermatophyta</taxon>
        <taxon>Magnoliopsida</taxon>
        <taxon>eudicotyledons</taxon>
        <taxon>Gunneridae</taxon>
        <taxon>Pentapetalae</taxon>
        <taxon>rosids</taxon>
        <taxon>malvids</taxon>
        <taxon>Malvales</taxon>
        <taxon>Malvaceae</taxon>
        <taxon>Malvoideae</taxon>
        <taxon>Gossypium</taxon>
    </lineage>
</organism>
<evidence type="ECO:0000313" key="1">
    <source>
        <dbReference type="EMBL" id="MBA0772046.1"/>
    </source>
</evidence>
<accession>A0A7J9EG74</accession>
<proteinExistence type="predicted"/>
<sequence>MHLHGTKSLEKLKVIHEKQYLSEEKKYEFYNAPFYEKYFIEEIDLEYFRDINMDNIINFLIEGRGNWKRCLEKISMHRNVDIPKYEKMHQWPESGSLLSPVSDIIMQKSRGSMASSEQSMKPSRSIIGDTLYTQYTKLRAKQIKELNKR</sequence>
<comment type="caution">
    <text evidence="1">The sequence shown here is derived from an EMBL/GenBank/DDBJ whole genome shotgun (WGS) entry which is preliminary data.</text>
</comment>
<dbReference type="Proteomes" id="UP000593568">
    <property type="component" value="Unassembled WGS sequence"/>
</dbReference>